<feature type="repeat" description="ANK" evidence="2">
    <location>
        <begin position="6"/>
        <end position="39"/>
    </location>
</feature>
<keyword evidence="2" id="KW-0040">ANK repeat</keyword>
<sequence>MMFRLEGRTALVTGAATGIGQAIAVALVQAGADVAISDKPEVSLAETEALCQPSGQKLFTLAMDVRDLAQIQDGVATVEAAFDRIDILVNNAGINRPTPGVEVDQENWEDHFQTNVRGGFFCAQAVVKGMIARQFGRIIFISSQSGLIGIPGQIVYCATKGAIVNMVRTMGVEWAKYGITVNSVAPTFIETNLTRERLQNPEFLNFVLSKIPKGELATSEDVAHAVVYLASDEAGMTNCVNLPVDGGWTAW</sequence>
<evidence type="ECO:0000256" key="1">
    <source>
        <dbReference type="ARBA" id="ARBA00006484"/>
    </source>
</evidence>
<dbReference type="PRINTS" id="PR00081">
    <property type="entry name" value="GDHRDH"/>
</dbReference>
<proteinExistence type="inferred from homology"/>
<dbReference type="EMBL" id="WJJP01000406">
    <property type="protein sequence ID" value="MBD3325400.1"/>
    <property type="molecule type" value="Genomic_DNA"/>
</dbReference>
<dbReference type="Proteomes" id="UP000649604">
    <property type="component" value="Unassembled WGS sequence"/>
</dbReference>
<dbReference type="PANTHER" id="PTHR42879">
    <property type="entry name" value="3-OXOACYL-(ACYL-CARRIER-PROTEIN) REDUCTASE"/>
    <property type="match status" value="1"/>
</dbReference>
<dbReference type="PANTHER" id="PTHR42879:SF2">
    <property type="entry name" value="3-OXOACYL-[ACYL-CARRIER-PROTEIN] REDUCTASE FABG"/>
    <property type="match status" value="1"/>
</dbReference>
<evidence type="ECO:0000256" key="2">
    <source>
        <dbReference type="PROSITE-ProRule" id="PRU00023"/>
    </source>
</evidence>
<dbReference type="PRINTS" id="PR00080">
    <property type="entry name" value="SDRFAMILY"/>
</dbReference>
<dbReference type="GO" id="GO:0032787">
    <property type="term" value="P:monocarboxylic acid metabolic process"/>
    <property type="evidence" value="ECO:0007669"/>
    <property type="project" value="UniProtKB-ARBA"/>
</dbReference>
<dbReference type="Gene3D" id="3.40.50.720">
    <property type="entry name" value="NAD(P)-binding Rossmann-like Domain"/>
    <property type="match status" value="1"/>
</dbReference>
<dbReference type="SUPFAM" id="SSF51735">
    <property type="entry name" value="NAD(P)-binding Rossmann-fold domains"/>
    <property type="match status" value="1"/>
</dbReference>
<dbReference type="PROSITE" id="PS50088">
    <property type="entry name" value="ANK_REPEAT"/>
    <property type="match status" value="1"/>
</dbReference>
<gene>
    <name evidence="3" type="ORF">GF339_12490</name>
</gene>
<organism evidence="3 4">
    <name type="scientific">candidate division KSB3 bacterium</name>
    <dbReference type="NCBI Taxonomy" id="2044937"/>
    <lineage>
        <taxon>Bacteria</taxon>
        <taxon>candidate division KSB3</taxon>
    </lineage>
</organism>
<dbReference type="PROSITE" id="PS00061">
    <property type="entry name" value="ADH_SHORT"/>
    <property type="match status" value="1"/>
</dbReference>
<dbReference type="FunFam" id="3.40.50.720:FF:000084">
    <property type="entry name" value="Short-chain dehydrogenase reductase"/>
    <property type="match status" value="1"/>
</dbReference>
<evidence type="ECO:0000313" key="3">
    <source>
        <dbReference type="EMBL" id="MBD3325400.1"/>
    </source>
</evidence>
<reference evidence="3" key="1">
    <citation type="submission" date="2019-11" db="EMBL/GenBank/DDBJ databases">
        <title>Microbial mats filling the niche in hypersaline microbial mats.</title>
        <authorList>
            <person name="Wong H.L."/>
            <person name="Macleod F.I."/>
            <person name="White R.A. III"/>
            <person name="Burns B.P."/>
        </authorList>
    </citation>
    <scope>NUCLEOTIDE SEQUENCE</scope>
    <source>
        <strain evidence="3">Rbin_158</strain>
    </source>
</reference>
<dbReference type="InterPro" id="IPR036291">
    <property type="entry name" value="NAD(P)-bd_dom_sf"/>
</dbReference>
<dbReference type="InterPro" id="IPR020904">
    <property type="entry name" value="Sc_DH/Rdtase_CS"/>
</dbReference>
<dbReference type="Pfam" id="PF13561">
    <property type="entry name" value="adh_short_C2"/>
    <property type="match status" value="1"/>
</dbReference>
<comment type="similarity">
    <text evidence="1">Belongs to the short-chain dehydrogenases/reductases (SDR) family.</text>
</comment>
<dbReference type="InterPro" id="IPR002110">
    <property type="entry name" value="Ankyrin_rpt"/>
</dbReference>
<dbReference type="CDD" id="cd05233">
    <property type="entry name" value="SDR_c"/>
    <property type="match status" value="1"/>
</dbReference>
<name>A0A9D5JWH3_9BACT</name>
<comment type="caution">
    <text evidence="3">The sequence shown here is derived from an EMBL/GenBank/DDBJ whole genome shotgun (WGS) entry which is preliminary data.</text>
</comment>
<dbReference type="InterPro" id="IPR050259">
    <property type="entry name" value="SDR"/>
</dbReference>
<accession>A0A9D5JWH3</accession>
<evidence type="ECO:0000313" key="4">
    <source>
        <dbReference type="Proteomes" id="UP000649604"/>
    </source>
</evidence>
<dbReference type="InterPro" id="IPR002347">
    <property type="entry name" value="SDR_fam"/>
</dbReference>
<dbReference type="AlphaFoldDB" id="A0A9D5JWH3"/>
<protein>
    <submittedName>
        <fullName evidence="3">SDR family oxidoreductase</fullName>
    </submittedName>
</protein>